<name>A0A381PGT1_9ZZZZ</name>
<dbReference type="EMBL" id="UINC01000979">
    <property type="protein sequence ID" value="SUZ66226.1"/>
    <property type="molecule type" value="Genomic_DNA"/>
</dbReference>
<gene>
    <name evidence="1" type="ORF">METZ01_LOCUS19080</name>
</gene>
<evidence type="ECO:0000313" key="1">
    <source>
        <dbReference type="EMBL" id="SUZ66226.1"/>
    </source>
</evidence>
<proteinExistence type="predicted"/>
<accession>A0A381PGT1</accession>
<protein>
    <submittedName>
        <fullName evidence="1">Uncharacterized protein</fullName>
    </submittedName>
</protein>
<reference evidence="1" key="1">
    <citation type="submission" date="2018-05" db="EMBL/GenBank/DDBJ databases">
        <authorList>
            <person name="Lanie J.A."/>
            <person name="Ng W.-L."/>
            <person name="Kazmierczak K.M."/>
            <person name="Andrzejewski T.M."/>
            <person name="Davidsen T.M."/>
            <person name="Wayne K.J."/>
            <person name="Tettelin H."/>
            <person name="Glass J.I."/>
            <person name="Rusch D."/>
            <person name="Podicherti R."/>
            <person name="Tsui H.-C.T."/>
            <person name="Winkler M.E."/>
        </authorList>
    </citation>
    <scope>NUCLEOTIDE SEQUENCE</scope>
</reference>
<dbReference type="AlphaFoldDB" id="A0A381PGT1"/>
<organism evidence="1">
    <name type="scientific">marine metagenome</name>
    <dbReference type="NCBI Taxonomy" id="408172"/>
    <lineage>
        <taxon>unclassified sequences</taxon>
        <taxon>metagenomes</taxon>
        <taxon>ecological metagenomes</taxon>
    </lineage>
</organism>
<sequence length="22" mass="2608">MTTYQPKLNFKDNAAIKNIRIK</sequence>